<dbReference type="EMBL" id="GGEC01008961">
    <property type="protein sequence ID" value="MBW89444.1"/>
    <property type="molecule type" value="Transcribed_RNA"/>
</dbReference>
<sequence>MTQSLVVHSKRVSITQSIKRVHSPNAPVNLSPHL</sequence>
<dbReference type="EMBL" id="GGEC01008962">
    <property type="protein sequence ID" value="MBW89445.1"/>
    <property type="molecule type" value="Transcribed_RNA"/>
</dbReference>
<evidence type="ECO:0000313" key="1">
    <source>
        <dbReference type="EMBL" id="MBW89445.1"/>
    </source>
</evidence>
<proteinExistence type="predicted"/>
<dbReference type="AlphaFoldDB" id="A0A2P2J7I5"/>
<reference evidence="1" key="1">
    <citation type="submission" date="2018-02" db="EMBL/GenBank/DDBJ databases">
        <title>Rhizophora mucronata_Transcriptome.</title>
        <authorList>
            <person name="Meera S.P."/>
            <person name="Sreeshan A."/>
            <person name="Augustine A."/>
        </authorList>
    </citation>
    <scope>NUCLEOTIDE SEQUENCE</scope>
    <source>
        <tissue evidence="1">Leaf</tissue>
    </source>
</reference>
<protein>
    <submittedName>
        <fullName evidence="1">WD-40 repeat-containing protein MSI4-like</fullName>
    </submittedName>
</protein>
<name>A0A2P2J7I5_RHIMU</name>
<organism evidence="1">
    <name type="scientific">Rhizophora mucronata</name>
    <name type="common">Asiatic mangrove</name>
    <dbReference type="NCBI Taxonomy" id="61149"/>
    <lineage>
        <taxon>Eukaryota</taxon>
        <taxon>Viridiplantae</taxon>
        <taxon>Streptophyta</taxon>
        <taxon>Embryophyta</taxon>
        <taxon>Tracheophyta</taxon>
        <taxon>Spermatophyta</taxon>
        <taxon>Magnoliopsida</taxon>
        <taxon>eudicotyledons</taxon>
        <taxon>Gunneridae</taxon>
        <taxon>Pentapetalae</taxon>
        <taxon>rosids</taxon>
        <taxon>fabids</taxon>
        <taxon>Malpighiales</taxon>
        <taxon>Rhizophoraceae</taxon>
        <taxon>Rhizophora</taxon>
    </lineage>
</organism>
<accession>A0A2P2J7I5</accession>